<proteinExistence type="predicted"/>
<accession>A0A2S8J1K2</accession>
<reference evidence="3" key="1">
    <citation type="submission" date="2018-02" db="EMBL/GenBank/DDBJ databases">
        <title>Draft genome sequencing of Rhodococcus opacus KU647198.</title>
        <authorList>
            <person name="Zheng B.-X."/>
        </authorList>
    </citation>
    <scope>NUCLEOTIDE SEQUENCE [LARGE SCALE GENOMIC DNA]</scope>
    <source>
        <strain evidence="3">04-OD7</strain>
    </source>
</reference>
<evidence type="ECO:0000313" key="2">
    <source>
        <dbReference type="EMBL" id="PQP20908.1"/>
    </source>
</evidence>
<sequence>MRVTYGVGMRSPITSLYARVAQDFTDRLLGCPQDRWNSASPCPGWTAWDVAAHVVGNHRRACAGLRGNDYRVPTAGEDVVAAWLDATARVQAALQSEATAQQVLGAEFGNLPFEQFVRRMACADTLIHTWDFARATGQDEHLDPEAVELARTFLVAEDDRIRLPHAFGAKVTPTDNADTQTQLLNFLGRAT</sequence>
<dbReference type="InterPro" id="IPR034660">
    <property type="entry name" value="DinB/YfiT-like"/>
</dbReference>
<dbReference type="AlphaFoldDB" id="A0A2S8J1K2"/>
<dbReference type="InterPro" id="IPR017517">
    <property type="entry name" value="Maleyloyr_isom"/>
</dbReference>
<name>A0A2S8J1K2_RHOOP</name>
<protein>
    <submittedName>
        <fullName evidence="2">TIGR03086 family protein</fullName>
    </submittedName>
</protein>
<dbReference type="NCBIfam" id="TIGR03086">
    <property type="entry name" value="TIGR03086 family metal-binding protein"/>
    <property type="match status" value="1"/>
</dbReference>
<feature type="domain" description="Mycothiol-dependent maleylpyruvate isomerase metal-binding" evidence="1">
    <location>
        <begin position="21"/>
        <end position="132"/>
    </location>
</feature>
<dbReference type="NCBIfam" id="TIGR03083">
    <property type="entry name" value="maleylpyruvate isomerase family mycothiol-dependent enzyme"/>
    <property type="match status" value="1"/>
</dbReference>
<dbReference type="EMBL" id="PUIO01000038">
    <property type="protein sequence ID" value="PQP20908.1"/>
    <property type="molecule type" value="Genomic_DNA"/>
</dbReference>
<dbReference type="SUPFAM" id="SSF109854">
    <property type="entry name" value="DinB/YfiT-like putative metalloenzymes"/>
    <property type="match status" value="1"/>
</dbReference>
<organism evidence="2 3">
    <name type="scientific">Rhodococcus opacus</name>
    <name type="common">Nocardia opaca</name>
    <dbReference type="NCBI Taxonomy" id="37919"/>
    <lineage>
        <taxon>Bacteria</taxon>
        <taxon>Bacillati</taxon>
        <taxon>Actinomycetota</taxon>
        <taxon>Actinomycetes</taxon>
        <taxon>Mycobacteriales</taxon>
        <taxon>Nocardiaceae</taxon>
        <taxon>Rhodococcus</taxon>
    </lineage>
</organism>
<dbReference type="InterPro" id="IPR017520">
    <property type="entry name" value="CHP03086"/>
</dbReference>
<dbReference type="GO" id="GO:0046872">
    <property type="term" value="F:metal ion binding"/>
    <property type="evidence" value="ECO:0007669"/>
    <property type="project" value="InterPro"/>
</dbReference>
<dbReference type="Gene3D" id="1.20.120.450">
    <property type="entry name" value="dinb family like domain"/>
    <property type="match status" value="1"/>
</dbReference>
<evidence type="ECO:0000259" key="1">
    <source>
        <dbReference type="Pfam" id="PF11716"/>
    </source>
</evidence>
<comment type="caution">
    <text evidence="2">The sequence shown here is derived from an EMBL/GenBank/DDBJ whole genome shotgun (WGS) entry which is preliminary data.</text>
</comment>
<gene>
    <name evidence="2" type="ORF">C5613_26965</name>
</gene>
<dbReference type="Proteomes" id="UP000239290">
    <property type="component" value="Unassembled WGS sequence"/>
</dbReference>
<dbReference type="Pfam" id="PF11716">
    <property type="entry name" value="MDMPI_N"/>
    <property type="match status" value="1"/>
</dbReference>
<evidence type="ECO:0000313" key="3">
    <source>
        <dbReference type="Proteomes" id="UP000239290"/>
    </source>
</evidence>
<dbReference type="InterPro" id="IPR024344">
    <property type="entry name" value="MDMPI_metal-binding"/>
</dbReference>